<evidence type="ECO:0000313" key="15">
    <source>
        <dbReference type="EMBL" id="KAK2079975.1"/>
    </source>
</evidence>
<reference evidence="15" key="1">
    <citation type="submission" date="2021-01" db="EMBL/GenBank/DDBJ databases">
        <authorList>
            <person name="Eckstrom K.M.E."/>
        </authorList>
    </citation>
    <scope>NUCLEOTIDE SEQUENCE</scope>
    <source>
        <strain evidence="15">UVCC 0001</strain>
    </source>
</reference>
<feature type="transmembrane region" description="Helical" evidence="12">
    <location>
        <begin position="1035"/>
        <end position="1053"/>
    </location>
</feature>
<evidence type="ECO:0000256" key="7">
    <source>
        <dbReference type="ARBA" id="ARBA00022842"/>
    </source>
</evidence>
<keyword evidence="3 12" id="KW-0812">Transmembrane</keyword>
<evidence type="ECO:0000256" key="5">
    <source>
        <dbReference type="ARBA" id="ARBA00022741"/>
    </source>
</evidence>
<feature type="transmembrane region" description="Helical" evidence="12">
    <location>
        <begin position="211"/>
        <end position="228"/>
    </location>
</feature>
<proteinExistence type="inferred from homology"/>
<dbReference type="Gene3D" id="2.70.150.10">
    <property type="entry name" value="Calcium-transporting ATPase, cytoplasmic transduction domain A"/>
    <property type="match status" value="1"/>
</dbReference>
<keyword evidence="9 12" id="KW-1133">Transmembrane helix</keyword>
<evidence type="ECO:0000259" key="13">
    <source>
        <dbReference type="Pfam" id="PF00122"/>
    </source>
</evidence>
<sequence>MLQLGPTALHDREERLDLWPFFGIYAAWAGFVLYWLFTHGSSHWYLLQLATYALFAVHALTVLAGVWSVDLRAALRFEPALTLERATHLRVCPHAFVGTKEIVPLERRWDAEGALQFAFSFRKIRFVLNPERGVFVKLKYPSKRTVGEYVASGGLASDAAVIAALERWGSNKFEVPVPRFGSLLGEQLVAPFFCFQVFCVGLWALDEYWYYSLFTLFMLVTFECTVVMQRLKNLHDIRALQAPKQSIMAYRCGKWEKIPGDDVLPGDLVSIVREEGEDDVTVQADLLLIAGDCIADEAVLTGESTPQWKNAIDPNDVEGPEARLSIKRDRAHILFGGTKLLQTNGDASARLRAPDKGCLAVVLRTGYGTAQGRLMRTILYSTEKVSANNLETFLFIGFLLIWAVAASAYVLYYGLADPDRDRFKLALNCIMILTSVVPPELPMELTIAVNASLVALSKLKIFCTEPFRIPMAGKVTTCCFDKTGTLTSDHFVLEGVVEVRADGGAPPRLVARPAELAPETARAGRLPVDSEVVGDPVEKVAVEALGWSVRHNGVRSPEGGKRESIDVLHRFAFSSALKRMSVLARVEREHETSFWVLTKGAPEVVRGELARVPEGYDAAYRAYAAQGARVLALAARRLPAGTAAPDLHGLPRDRAERDLEFAGFAVFRSPLKPESEPTLGALRESGHQLIMITGDAPLTACHAAASVHIVTRPVLISSRVKLGAESKDARVVGDAGTDSTTANNNDSTPFTWVSPDETTEIAYDPTSLESLAATHDLCVTGDALLALRGAADALIPLVSVFARVTPDQKERVVKGAHVGVALLAPAGKKKKKTTKEEGKKKGDKKAGGGGNLVANANVQTGAPTGAPSGSQAVAPAGGPAPPPLPPPGPGTKMLEDMERKGRKITPFMRRMAKSMDEMAAAQAGMAEEAALVKPGDASMAAPFTAKLPNVAPCLDILRQGRCTLVTTLQMFKVLGLLCLSSAYSLSVMYMDGIKLGDLQATLAGVLTAGMFFFISHAKPVARLSRQRPHDRVFCAYNMISLCGQFAVHMAFLMHMQRTAHALMPADERQEPDAEFKPNLINTVCFLVNFAIQTMTFAVNYVGAPFNTPLKENRYFALSINWSVLAFILLVLDIPPGLRKWFSLVTIPSQMQRQIITLAAASFLACSFIERVSRAMFPAPLPPEKGGLRKTATAA</sequence>
<comment type="subcellular location">
    <subcellularLocation>
        <location evidence="1">Membrane</location>
        <topology evidence="1">Multi-pass membrane protein</topology>
    </subcellularLocation>
</comment>
<dbReference type="SUPFAM" id="SSF56784">
    <property type="entry name" value="HAD-like"/>
    <property type="match status" value="1"/>
</dbReference>
<protein>
    <submittedName>
        <fullName evidence="15">Uncharacterized protein</fullName>
    </submittedName>
</protein>
<evidence type="ECO:0000256" key="6">
    <source>
        <dbReference type="ARBA" id="ARBA00022840"/>
    </source>
</evidence>
<dbReference type="Pfam" id="PF00122">
    <property type="entry name" value="E1-E2_ATPase"/>
    <property type="match status" value="1"/>
</dbReference>
<feature type="transmembrane region" description="Helical" evidence="12">
    <location>
        <begin position="393"/>
        <end position="415"/>
    </location>
</feature>
<keyword evidence="5" id="KW-0547">Nucleotide-binding</keyword>
<evidence type="ECO:0000256" key="10">
    <source>
        <dbReference type="ARBA" id="ARBA00023136"/>
    </source>
</evidence>
<dbReference type="GO" id="GO:0006874">
    <property type="term" value="P:intracellular calcium ion homeostasis"/>
    <property type="evidence" value="ECO:0007669"/>
    <property type="project" value="TreeGrafter"/>
</dbReference>
<evidence type="ECO:0000256" key="3">
    <source>
        <dbReference type="ARBA" id="ARBA00022692"/>
    </source>
</evidence>
<dbReference type="SUPFAM" id="SSF81653">
    <property type="entry name" value="Calcium ATPase, transduction domain A"/>
    <property type="match status" value="1"/>
</dbReference>
<evidence type="ECO:0000256" key="9">
    <source>
        <dbReference type="ARBA" id="ARBA00022989"/>
    </source>
</evidence>
<dbReference type="SUPFAM" id="SSF81660">
    <property type="entry name" value="Metal cation-transporting ATPase, ATP-binding domain N"/>
    <property type="match status" value="1"/>
</dbReference>
<organism evidence="15 16">
    <name type="scientific">Prototheca wickerhamii</name>
    <dbReference type="NCBI Taxonomy" id="3111"/>
    <lineage>
        <taxon>Eukaryota</taxon>
        <taxon>Viridiplantae</taxon>
        <taxon>Chlorophyta</taxon>
        <taxon>core chlorophytes</taxon>
        <taxon>Trebouxiophyceae</taxon>
        <taxon>Chlorellales</taxon>
        <taxon>Chlorellaceae</taxon>
        <taxon>Prototheca</taxon>
    </lineage>
</organism>
<dbReference type="GO" id="GO:0005789">
    <property type="term" value="C:endoplasmic reticulum membrane"/>
    <property type="evidence" value="ECO:0007669"/>
    <property type="project" value="TreeGrafter"/>
</dbReference>
<dbReference type="InterPro" id="IPR006544">
    <property type="entry name" value="P-type_TPase_V"/>
</dbReference>
<dbReference type="GO" id="GO:0046872">
    <property type="term" value="F:metal ion binding"/>
    <property type="evidence" value="ECO:0007669"/>
    <property type="project" value="UniProtKB-KW"/>
</dbReference>
<dbReference type="GO" id="GO:0005524">
    <property type="term" value="F:ATP binding"/>
    <property type="evidence" value="ECO:0007669"/>
    <property type="project" value="UniProtKB-KW"/>
</dbReference>
<dbReference type="GO" id="GO:0016887">
    <property type="term" value="F:ATP hydrolysis activity"/>
    <property type="evidence" value="ECO:0007669"/>
    <property type="project" value="InterPro"/>
</dbReference>
<dbReference type="Pfam" id="PF13246">
    <property type="entry name" value="Cation_ATPase"/>
    <property type="match status" value="1"/>
</dbReference>
<name>A0AAD9IMC2_PROWI</name>
<dbReference type="InterPro" id="IPR036412">
    <property type="entry name" value="HAD-like_sf"/>
</dbReference>
<evidence type="ECO:0000256" key="11">
    <source>
        <dbReference type="SAM" id="MobiDB-lite"/>
    </source>
</evidence>
<keyword evidence="8" id="KW-1278">Translocase</keyword>
<comment type="similarity">
    <text evidence="2">Belongs to the cation transport ATPase (P-type) (TC 3.A.3) family. Type V subfamily.</text>
</comment>
<feature type="compositionally biased region" description="Pro residues" evidence="11">
    <location>
        <begin position="878"/>
        <end position="889"/>
    </location>
</feature>
<feature type="transmembrane region" description="Helical" evidence="12">
    <location>
        <begin position="49"/>
        <end position="69"/>
    </location>
</feature>
<feature type="compositionally biased region" description="Low complexity" evidence="11">
    <location>
        <begin position="865"/>
        <end position="877"/>
    </location>
</feature>
<feature type="transmembrane region" description="Helical" evidence="12">
    <location>
        <begin position="1154"/>
        <end position="1172"/>
    </location>
</feature>
<dbReference type="InterPro" id="IPR057255">
    <property type="entry name" value="2TM_P5A-ATPase"/>
</dbReference>
<evidence type="ECO:0000256" key="4">
    <source>
        <dbReference type="ARBA" id="ARBA00022723"/>
    </source>
</evidence>
<comment type="caution">
    <text evidence="15">The sequence shown here is derived from an EMBL/GenBank/DDBJ whole genome shotgun (WGS) entry which is preliminary data.</text>
</comment>
<dbReference type="PANTHER" id="PTHR45630">
    <property type="entry name" value="CATION-TRANSPORTING ATPASE-RELATED"/>
    <property type="match status" value="1"/>
</dbReference>
<feature type="transmembrane region" description="Helical" evidence="12">
    <location>
        <begin position="1114"/>
        <end position="1133"/>
    </location>
</feature>
<feature type="region of interest" description="Disordered" evidence="11">
    <location>
        <begin position="827"/>
        <end position="894"/>
    </location>
</feature>
<evidence type="ECO:0000256" key="8">
    <source>
        <dbReference type="ARBA" id="ARBA00022967"/>
    </source>
</evidence>
<dbReference type="GO" id="GO:0019829">
    <property type="term" value="F:ATPase-coupled monoatomic cation transmembrane transporter activity"/>
    <property type="evidence" value="ECO:0007669"/>
    <property type="project" value="TreeGrafter"/>
</dbReference>
<evidence type="ECO:0000313" key="16">
    <source>
        <dbReference type="Proteomes" id="UP001255856"/>
    </source>
</evidence>
<dbReference type="Proteomes" id="UP001255856">
    <property type="component" value="Unassembled WGS sequence"/>
</dbReference>
<dbReference type="InterPro" id="IPR001757">
    <property type="entry name" value="P_typ_ATPase"/>
</dbReference>
<dbReference type="EMBL" id="JASFZW010000002">
    <property type="protein sequence ID" value="KAK2079975.1"/>
    <property type="molecule type" value="Genomic_DNA"/>
</dbReference>
<dbReference type="PROSITE" id="PS00154">
    <property type="entry name" value="ATPASE_E1_E2"/>
    <property type="match status" value="1"/>
</dbReference>
<dbReference type="InterPro" id="IPR059000">
    <property type="entry name" value="ATPase_P-type_domA"/>
</dbReference>
<evidence type="ECO:0000259" key="14">
    <source>
        <dbReference type="Pfam" id="PF23143"/>
    </source>
</evidence>
<dbReference type="InterPro" id="IPR023299">
    <property type="entry name" value="ATPase_P-typ_cyto_dom_N"/>
</dbReference>
<dbReference type="NCBIfam" id="TIGR01494">
    <property type="entry name" value="ATPase_P-type"/>
    <property type="match status" value="1"/>
</dbReference>
<feature type="domain" description="P5A-ATPase transmembrane helical hairpin" evidence="14">
    <location>
        <begin position="15"/>
        <end position="77"/>
    </location>
</feature>
<dbReference type="PRINTS" id="PR00119">
    <property type="entry name" value="CATATPASE"/>
</dbReference>
<dbReference type="Pfam" id="PF23143">
    <property type="entry name" value="2TM_P5A-ATPase"/>
    <property type="match status" value="1"/>
</dbReference>
<evidence type="ECO:0000256" key="2">
    <source>
        <dbReference type="ARBA" id="ARBA00006000"/>
    </source>
</evidence>
<keyword evidence="6" id="KW-0067">ATP-binding</keyword>
<evidence type="ECO:0000256" key="1">
    <source>
        <dbReference type="ARBA" id="ARBA00004141"/>
    </source>
</evidence>
<dbReference type="NCBIfam" id="TIGR01657">
    <property type="entry name" value="P-ATPase-V"/>
    <property type="match status" value="1"/>
</dbReference>
<feature type="compositionally biased region" description="Basic and acidic residues" evidence="11">
    <location>
        <begin position="834"/>
        <end position="846"/>
    </location>
</feature>
<feature type="domain" description="P-type ATPase A" evidence="13">
    <location>
        <begin position="250"/>
        <end position="376"/>
    </location>
</feature>
<feature type="transmembrane region" description="Helical" evidence="12">
    <location>
        <begin position="1078"/>
        <end position="1102"/>
    </location>
</feature>
<dbReference type="SUPFAM" id="SSF81665">
    <property type="entry name" value="Calcium ATPase, transmembrane domain M"/>
    <property type="match status" value="1"/>
</dbReference>
<feature type="transmembrane region" description="Helical" evidence="12">
    <location>
        <begin position="18"/>
        <end position="37"/>
    </location>
</feature>
<gene>
    <name evidence="15" type="ORF">QBZ16_002370</name>
</gene>
<dbReference type="InterPro" id="IPR018303">
    <property type="entry name" value="ATPase_P-typ_P_site"/>
</dbReference>
<accession>A0AAD9IMC2</accession>
<dbReference type="Gene3D" id="3.40.1110.10">
    <property type="entry name" value="Calcium-transporting ATPase, cytoplasmic domain N"/>
    <property type="match status" value="1"/>
</dbReference>
<keyword evidence="4" id="KW-0479">Metal-binding</keyword>
<evidence type="ECO:0000256" key="12">
    <source>
        <dbReference type="SAM" id="Phobius"/>
    </source>
</evidence>
<keyword evidence="10 12" id="KW-0472">Membrane</keyword>
<dbReference type="PANTHER" id="PTHR45630:SF7">
    <property type="entry name" value="ENDOPLASMIC RETICULUM TRANSMEMBRANE HELIX TRANSLOCASE"/>
    <property type="match status" value="1"/>
</dbReference>
<keyword evidence="16" id="KW-1185">Reference proteome</keyword>
<dbReference type="Gene3D" id="3.40.50.1000">
    <property type="entry name" value="HAD superfamily/HAD-like"/>
    <property type="match status" value="1"/>
</dbReference>
<dbReference type="InterPro" id="IPR023298">
    <property type="entry name" value="ATPase_P-typ_TM_dom_sf"/>
</dbReference>
<dbReference type="GO" id="GO:0015662">
    <property type="term" value="F:P-type ion transporter activity"/>
    <property type="evidence" value="ECO:0007669"/>
    <property type="project" value="TreeGrafter"/>
</dbReference>
<feature type="transmembrane region" description="Helical" evidence="12">
    <location>
        <begin position="997"/>
        <end position="1015"/>
    </location>
</feature>
<dbReference type="InterPro" id="IPR023214">
    <property type="entry name" value="HAD_sf"/>
</dbReference>
<keyword evidence="7" id="KW-0460">Magnesium</keyword>
<dbReference type="InterPro" id="IPR008250">
    <property type="entry name" value="ATPase_P-typ_transduc_dom_A_sf"/>
</dbReference>
<dbReference type="AlphaFoldDB" id="A0AAD9IMC2"/>